<dbReference type="eggNOG" id="ENOG5030CBY">
    <property type="taxonomic scope" value="Bacteria"/>
</dbReference>
<keyword evidence="4" id="KW-1185">Reference proteome</keyword>
<organism evidence="3 4">
    <name type="scientific">Pseudoramibacter alactolyticus ATCC 23263</name>
    <dbReference type="NCBI Taxonomy" id="887929"/>
    <lineage>
        <taxon>Bacteria</taxon>
        <taxon>Bacillati</taxon>
        <taxon>Bacillota</taxon>
        <taxon>Clostridia</taxon>
        <taxon>Eubacteriales</taxon>
        <taxon>Eubacteriaceae</taxon>
        <taxon>Pseudoramibacter</taxon>
    </lineage>
</organism>
<dbReference type="STRING" id="887929.HMP0721_1983"/>
<evidence type="ECO:0000256" key="1">
    <source>
        <dbReference type="ARBA" id="ARBA00049958"/>
    </source>
</evidence>
<dbReference type="OrthoDB" id="9796965at2"/>
<protein>
    <recommendedName>
        <fullName evidence="2">NIF system FeS cluster assembly NifU C-terminal domain-containing protein</fullName>
    </recommendedName>
</protein>
<evidence type="ECO:0000313" key="4">
    <source>
        <dbReference type="Proteomes" id="UP000004754"/>
    </source>
</evidence>
<dbReference type="Proteomes" id="UP000004754">
    <property type="component" value="Unassembled WGS sequence"/>
</dbReference>
<name>E6MIZ8_9FIRM</name>
<comment type="caution">
    <text evidence="3">The sequence shown here is derived from an EMBL/GenBank/DDBJ whole genome shotgun (WGS) entry which is preliminary data.</text>
</comment>
<dbReference type="HOGENOM" id="CLU_060555_4_0_9"/>
<dbReference type="GO" id="GO:0051536">
    <property type="term" value="F:iron-sulfur cluster binding"/>
    <property type="evidence" value="ECO:0007669"/>
    <property type="project" value="InterPro"/>
</dbReference>
<dbReference type="SUPFAM" id="SSF117916">
    <property type="entry name" value="Fe-S cluster assembly (FSCA) domain-like"/>
    <property type="match status" value="1"/>
</dbReference>
<evidence type="ECO:0000259" key="2">
    <source>
        <dbReference type="Pfam" id="PF01106"/>
    </source>
</evidence>
<gene>
    <name evidence="3" type="ORF">HMP0721_1983</name>
</gene>
<dbReference type="AlphaFoldDB" id="E6MIZ8"/>
<dbReference type="InterPro" id="IPR001075">
    <property type="entry name" value="NIF_FeS_clus_asmbl_NifU_C"/>
</dbReference>
<feature type="domain" description="NIF system FeS cluster assembly NifU C-terminal" evidence="2">
    <location>
        <begin position="15"/>
        <end position="75"/>
    </location>
</feature>
<dbReference type="GO" id="GO:0005506">
    <property type="term" value="F:iron ion binding"/>
    <property type="evidence" value="ECO:0007669"/>
    <property type="project" value="InterPro"/>
</dbReference>
<sequence length="99" mass="10760">MASEALLEKLDAFFDADINEYLSEHHGGAEVVDVEGDELIIRLTGKCRGCLSMSQTVDGIILKKVSAVFPFIKKVTVTDDVSDEVFAMAAGLFTSARYV</sequence>
<proteinExistence type="predicted"/>
<dbReference type="RefSeq" id="WP_006599405.1">
    <property type="nucleotide sequence ID" value="NZ_GL622359.1"/>
</dbReference>
<dbReference type="Pfam" id="PF01106">
    <property type="entry name" value="NifU"/>
    <property type="match status" value="1"/>
</dbReference>
<evidence type="ECO:0000313" key="3">
    <source>
        <dbReference type="EMBL" id="EFV00950.1"/>
    </source>
</evidence>
<dbReference type="EMBL" id="AEQN01000025">
    <property type="protein sequence ID" value="EFV00950.1"/>
    <property type="molecule type" value="Genomic_DNA"/>
</dbReference>
<accession>E6MIZ8</accession>
<comment type="function">
    <text evidence="1">May be involved in the formation or repair of [Fe-S] clusters present in iron-sulfur proteins.</text>
</comment>
<reference evidence="3 4" key="1">
    <citation type="submission" date="2010-12" db="EMBL/GenBank/DDBJ databases">
        <authorList>
            <person name="Muzny D."/>
            <person name="Qin X."/>
            <person name="Deng J."/>
            <person name="Jiang H."/>
            <person name="Liu Y."/>
            <person name="Qu J."/>
            <person name="Song X.-Z."/>
            <person name="Zhang L."/>
            <person name="Thornton R."/>
            <person name="Coyle M."/>
            <person name="Francisco L."/>
            <person name="Jackson L."/>
            <person name="Javaid M."/>
            <person name="Korchina V."/>
            <person name="Kovar C."/>
            <person name="Mata R."/>
            <person name="Mathew T."/>
            <person name="Ngo R."/>
            <person name="Nguyen L."/>
            <person name="Nguyen N."/>
            <person name="Okwuonu G."/>
            <person name="Ongeri F."/>
            <person name="Pham C."/>
            <person name="Simmons D."/>
            <person name="Wilczek-Boney K."/>
            <person name="Hale W."/>
            <person name="Jakkamsetti A."/>
            <person name="Pham P."/>
            <person name="Ruth R."/>
            <person name="San Lucas F."/>
            <person name="Warren J."/>
            <person name="Zhang J."/>
            <person name="Zhao Z."/>
            <person name="Zhou C."/>
            <person name="Zhu D."/>
            <person name="Lee S."/>
            <person name="Bess C."/>
            <person name="Blankenburg K."/>
            <person name="Forbes L."/>
            <person name="Fu Q."/>
            <person name="Gubbala S."/>
            <person name="Hirani K."/>
            <person name="Jayaseelan J.C."/>
            <person name="Lara F."/>
            <person name="Munidasa M."/>
            <person name="Palculict T."/>
            <person name="Patil S."/>
            <person name="Pu L.-L."/>
            <person name="Saada N."/>
            <person name="Tang L."/>
            <person name="Weissenberger G."/>
            <person name="Zhu Y."/>
            <person name="Hemphill L."/>
            <person name="Shang Y."/>
            <person name="Youmans B."/>
            <person name="Ayvaz T."/>
            <person name="Ross M."/>
            <person name="Santibanez J."/>
            <person name="Aqrawi P."/>
            <person name="Gross S."/>
            <person name="Joshi V."/>
            <person name="Fowler G."/>
            <person name="Nazareth L."/>
            <person name="Reid J."/>
            <person name="Worley K."/>
            <person name="Petrosino J."/>
            <person name="Highlander S."/>
            <person name="Gibbs R."/>
        </authorList>
    </citation>
    <scope>NUCLEOTIDE SEQUENCE [LARGE SCALE GENOMIC DNA]</scope>
    <source>
        <strain evidence="3 4">ATCC 23263</strain>
    </source>
</reference>
<dbReference type="GO" id="GO:0016226">
    <property type="term" value="P:iron-sulfur cluster assembly"/>
    <property type="evidence" value="ECO:0007669"/>
    <property type="project" value="InterPro"/>
</dbReference>
<dbReference type="InterPro" id="IPR034904">
    <property type="entry name" value="FSCA_dom_sf"/>
</dbReference>
<dbReference type="Gene3D" id="3.30.300.130">
    <property type="entry name" value="Fe-S cluster assembly (FSCA)"/>
    <property type="match status" value="1"/>
</dbReference>